<keyword evidence="4" id="KW-0964">Secreted</keyword>
<dbReference type="RGD" id="2134">
    <property type="gene designation" value="Apoc1"/>
</dbReference>
<evidence type="ECO:0000313" key="9">
    <source>
        <dbReference type="RGD" id="2134"/>
    </source>
</evidence>
<organism evidence="7 8">
    <name type="scientific">Rattus norvegicus</name>
    <name type="common">Rat</name>
    <dbReference type="NCBI Taxonomy" id="10116"/>
    <lineage>
        <taxon>Eukaryota</taxon>
        <taxon>Metazoa</taxon>
        <taxon>Chordata</taxon>
        <taxon>Craniata</taxon>
        <taxon>Vertebrata</taxon>
        <taxon>Euteleostomi</taxon>
        <taxon>Mammalia</taxon>
        <taxon>Eutheria</taxon>
        <taxon>Euarchontoglires</taxon>
        <taxon>Glires</taxon>
        <taxon>Rodentia</taxon>
        <taxon>Myomorpha</taxon>
        <taxon>Muroidea</taxon>
        <taxon>Muridae</taxon>
        <taxon>Murinae</taxon>
        <taxon>Rattus</taxon>
    </lineage>
</organism>
<keyword evidence="5" id="KW-0445">Lipid transport</keyword>
<protein>
    <submittedName>
        <fullName evidence="7">Apolipoprotein C-I, isoform CRA_b</fullName>
    </submittedName>
</protein>
<evidence type="ECO:0000256" key="3">
    <source>
        <dbReference type="ARBA" id="ARBA00022448"/>
    </source>
</evidence>
<evidence type="ECO:0000256" key="5">
    <source>
        <dbReference type="ARBA" id="ARBA00023055"/>
    </source>
</evidence>
<evidence type="ECO:0000313" key="7">
    <source>
        <dbReference type="EMBL" id="EDM08171.1"/>
    </source>
</evidence>
<dbReference type="Proteomes" id="UP000234681">
    <property type="component" value="Chromosome 1"/>
</dbReference>
<evidence type="ECO:0000256" key="1">
    <source>
        <dbReference type="ARBA" id="ARBA00004613"/>
    </source>
</evidence>
<dbReference type="GO" id="GO:0005576">
    <property type="term" value="C:extracellular region"/>
    <property type="evidence" value="ECO:0007669"/>
    <property type="project" value="UniProtKB-SubCell"/>
</dbReference>
<dbReference type="EMBL" id="CH473979">
    <property type="protein sequence ID" value="EDM08171.1"/>
    <property type="molecule type" value="Genomic_DNA"/>
</dbReference>
<name>A6J8R2_RAT</name>
<sequence>MPPIRARLPPGCPSSQDEALHRTSCPDRGRSHGFGRNWFSETLNKMKEKLKTTFA</sequence>
<evidence type="ECO:0000256" key="6">
    <source>
        <dbReference type="SAM" id="MobiDB-lite"/>
    </source>
</evidence>
<dbReference type="Pfam" id="PF04691">
    <property type="entry name" value="ApoC-I"/>
    <property type="match status" value="1"/>
</dbReference>
<keyword evidence="7" id="KW-0449">Lipoprotein</keyword>
<feature type="compositionally biased region" description="Basic and acidic residues" evidence="6">
    <location>
        <begin position="18"/>
        <end position="30"/>
    </location>
</feature>
<dbReference type="Gene3D" id="4.10.260.30">
    <property type="entry name" value="Apolipoprotein C-I"/>
    <property type="match status" value="1"/>
</dbReference>
<comment type="subcellular location">
    <subcellularLocation>
        <location evidence="1">Secreted</location>
    </subcellularLocation>
</comment>
<dbReference type="GO" id="GO:0042157">
    <property type="term" value="P:lipoprotein metabolic process"/>
    <property type="evidence" value="ECO:0007669"/>
    <property type="project" value="InterPro"/>
</dbReference>
<evidence type="ECO:0000313" key="8">
    <source>
        <dbReference type="Proteomes" id="UP000234681"/>
    </source>
</evidence>
<reference evidence="7 8" key="1">
    <citation type="submission" date="2005-09" db="EMBL/GenBank/DDBJ databases">
        <authorList>
            <person name="Mural R.J."/>
            <person name="Li P.W."/>
            <person name="Adams M.D."/>
            <person name="Amanatides P.G."/>
            <person name="Baden-Tillson H."/>
            <person name="Barnstead M."/>
            <person name="Chin S.H."/>
            <person name="Dew I."/>
            <person name="Evans C.A."/>
            <person name="Ferriera S."/>
            <person name="Flanigan M."/>
            <person name="Fosler C."/>
            <person name="Glodek A."/>
            <person name="Gu Z."/>
            <person name="Holt R.A."/>
            <person name="Jennings D."/>
            <person name="Kraft C.L."/>
            <person name="Lu F."/>
            <person name="Nguyen T."/>
            <person name="Nusskern D.R."/>
            <person name="Pfannkoch C.M."/>
            <person name="Sitter C."/>
            <person name="Sutton G.G."/>
            <person name="Venter J.C."/>
            <person name="Wang Z."/>
            <person name="Woodage T."/>
            <person name="Zheng X.H."/>
            <person name="Zhong F."/>
        </authorList>
    </citation>
    <scope>NUCLEOTIDE SEQUENCE [LARGE SCALE GENOMIC DNA]</scope>
    <source>
        <strain>BN</strain>
        <strain evidence="8">Sprague-Dawley</strain>
    </source>
</reference>
<accession>A6J8R2</accession>
<dbReference type="AlphaFoldDB" id="A6J8R2"/>
<dbReference type="GO" id="GO:0006869">
    <property type="term" value="P:lipid transport"/>
    <property type="evidence" value="ECO:0007669"/>
    <property type="project" value="UniProtKB-KW"/>
</dbReference>
<dbReference type="InterPro" id="IPR043081">
    <property type="entry name" value="ApoC-1_sf"/>
</dbReference>
<evidence type="ECO:0000256" key="2">
    <source>
        <dbReference type="ARBA" id="ARBA00009204"/>
    </source>
</evidence>
<comment type="similarity">
    <text evidence="2">Belongs to the apolipoprotein C1 family.</text>
</comment>
<keyword evidence="3" id="KW-0813">Transport</keyword>
<dbReference type="InterPro" id="IPR006781">
    <property type="entry name" value="ApoC-I"/>
</dbReference>
<feature type="region of interest" description="Disordered" evidence="6">
    <location>
        <begin position="1"/>
        <end position="33"/>
    </location>
</feature>
<evidence type="ECO:0000256" key="4">
    <source>
        <dbReference type="ARBA" id="ARBA00022525"/>
    </source>
</evidence>
<proteinExistence type="inferred from homology"/>
<gene>
    <name evidence="7 9" type="primary">Apoc1</name>
    <name evidence="7" type="ORF">rCG_54466</name>
</gene>